<dbReference type="OrthoDB" id="7052199at2"/>
<evidence type="ECO:0000313" key="1">
    <source>
        <dbReference type="EMBL" id="RBP68248.1"/>
    </source>
</evidence>
<dbReference type="Proteomes" id="UP000253490">
    <property type="component" value="Unassembled WGS sequence"/>
</dbReference>
<dbReference type="RefSeq" id="WP_113919685.1">
    <property type="nucleotide sequence ID" value="NZ_QNRX01000003.1"/>
</dbReference>
<protein>
    <recommendedName>
        <fullName evidence="3">Phosphoenolpyruvate carboxykinase</fullName>
    </recommendedName>
</protein>
<reference evidence="1 2" key="1">
    <citation type="submission" date="2018-06" db="EMBL/GenBank/DDBJ databases">
        <title>Genomic Encyclopedia of Type Strains, Phase IV (KMG-IV): sequencing the most valuable type-strain genomes for metagenomic binning, comparative biology and taxonomic classification.</title>
        <authorList>
            <person name="Goeker M."/>
        </authorList>
    </citation>
    <scope>NUCLEOTIDE SEQUENCE [LARGE SCALE GENOMIC DNA]</scope>
    <source>
        <strain evidence="1 2">DSM 22112</strain>
    </source>
</reference>
<sequence>MKKEWSISNDKILLNFSMKYCRTEEQVLNSDAFRGVLEHFLKKNKEQPNRIYRLISETLQKNDLERQIFAITKITKLLTIMTSKEISESFPEFSVLYEHKEKFRHLIEAVYKYWRSIERYCIIQEEKGTEGLQNINFIESKQKFDELILNMYRKITNNLSMTTPSVYRQVPAGTNVGLIVGQSIWPIPREYVILKDIPFIKNIVMETPFITYPKRNTRDGFFTEVFTNPIRRAGINTDHFFCYPAKIGNLLAYIFIHRDFLTQGVSLSNLFQMATEQEIAGRKPDLLYVYGGHDSNREPKDVFYVDEVNQMMVGFVTLNEKYDYFGYLKKMSLTLHNILQLRRGNLPIHGAMVNIVMKNGKSSNIVIVGDSGAGKSESIEAFRSLSEDYISDLTIIFDDMGTFHIGRKENKIVAYGTEIGAFVRLDDLDTGYAFKELDRSIFMNPDKINARLINPVATYKDIMQGLPVDILLYANNYTKVKEDESCIDRFKTVQEAIEVFKAGRRMSKGTTTETGLTTSYFANPFGPQQKQDLCDPLIEKFFTKAFETGIFVGQLKTQLGIQGKEKSGPEKAAIDLFKVINE</sequence>
<evidence type="ECO:0008006" key="3">
    <source>
        <dbReference type="Google" id="ProtNLM"/>
    </source>
</evidence>
<keyword evidence="2" id="KW-1185">Reference proteome</keyword>
<comment type="caution">
    <text evidence="1">The sequence shown here is derived from an EMBL/GenBank/DDBJ whole genome shotgun (WGS) entry which is preliminary data.</text>
</comment>
<gene>
    <name evidence="1" type="ORF">DES36_1039</name>
</gene>
<organism evidence="1 2">
    <name type="scientific">Alkalibaculum bacchi</name>
    <dbReference type="NCBI Taxonomy" id="645887"/>
    <lineage>
        <taxon>Bacteria</taxon>
        <taxon>Bacillati</taxon>
        <taxon>Bacillota</taxon>
        <taxon>Clostridia</taxon>
        <taxon>Eubacteriales</taxon>
        <taxon>Eubacteriaceae</taxon>
        <taxon>Alkalibaculum</taxon>
    </lineage>
</organism>
<proteinExistence type="predicted"/>
<dbReference type="AlphaFoldDB" id="A0A366IEB2"/>
<name>A0A366IEB2_9FIRM</name>
<dbReference type="SUPFAM" id="SSF53795">
    <property type="entry name" value="PEP carboxykinase-like"/>
    <property type="match status" value="1"/>
</dbReference>
<accession>A0A366IEB2</accession>
<evidence type="ECO:0000313" key="2">
    <source>
        <dbReference type="Proteomes" id="UP000253490"/>
    </source>
</evidence>
<dbReference type="EMBL" id="QNRX01000003">
    <property type="protein sequence ID" value="RBP68248.1"/>
    <property type="molecule type" value="Genomic_DNA"/>
</dbReference>